<name>A0A125PW28_XANCT</name>
<feature type="signal peptide" evidence="1">
    <location>
        <begin position="1"/>
        <end position="23"/>
    </location>
</feature>
<dbReference type="Pfam" id="PF18602">
    <property type="entry name" value="Rap1a"/>
    <property type="match status" value="1"/>
</dbReference>
<evidence type="ECO:0000313" key="4">
    <source>
        <dbReference type="Proteomes" id="UP000055854"/>
    </source>
</evidence>
<dbReference type="Gene3D" id="1.10.890.40">
    <property type="match status" value="1"/>
</dbReference>
<dbReference type="RefSeq" id="WP_003479635.1">
    <property type="nucleotide sequence ID" value="NZ_JBHLYD010000014.1"/>
</dbReference>
<feature type="chain" id="PRO_5007178745" description="Rap1a immunity protein domain-containing protein" evidence="1">
    <location>
        <begin position="24"/>
        <end position="137"/>
    </location>
</feature>
<protein>
    <recommendedName>
        <fullName evidence="2">Rap1a immunity protein domain-containing protein</fullName>
    </recommendedName>
</protein>
<sequence>MSLRIPFLFVLCLAACGATPVLAAPAQTSNADVHQLSAAHLLQLLKGDPEAVAGLQPQLAKRRRQQASEAAKFYIAGVAGVADGAEGVQWCAGGGVLRHELADRVYTALSALPPAQLQQRASIAVSQALRASFPCSR</sequence>
<evidence type="ECO:0000259" key="2">
    <source>
        <dbReference type="Pfam" id="PF18602"/>
    </source>
</evidence>
<comment type="caution">
    <text evidence="3">The sequence shown here is derived from an EMBL/GenBank/DDBJ whole genome shotgun (WGS) entry which is preliminary data.</text>
</comment>
<evidence type="ECO:0000256" key="1">
    <source>
        <dbReference type="SAM" id="SignalP"/>
    </source>
</evidence>
<accession>A0A125PW28</accession>
<feature type="domain" description="Rap1a immunity protein" evidence="2">
    <location>
        <begin position="60"/>
        <end position="135"/>
    </location>
</feature>
<organism evidence="3 4">
    <name type="scientific">Xanthomonas campestris pv. translucens</name>
    <dbReference type="NCBI Taxonomy" id="343"/>
    <lineage>
        <taxon>Bacteria</taxon>
        <taxon>Pseudomonadati</taxon>
        <taxon>Pseudomonadota</taxon>
        <taxon>Gammaproteobacteria</taxon>
        <taxon>Lysobacterales</taxon>
        <taxon>Lysobacteraceae</taxon>
        <taxon>Xanthomonas</taxon>
        <taxon>Xanthomonas translucens group</taxon>
    </lineage>
</organism>
<evidence type="ECO:0000313" key="3">
    <source>
        <dbReference type="EMBL" id="KWV15127.1"/>
    </source>
</evidence>
<dbReference type="OrthoDB" id="8292907at2"/>
<dbReference type="InterPro" id="IPR041238">
    <property type="entry name" value="Rap1a"/>
</dbReference>
<dbReference type="AlphaFoldDB" id="A0A125PW28"/>
<proteinExistence type="predicted"/>
<gene>
    <name evidence="3" type="ORF">ATB53_03320</name>
</gene>
<reference evidence="3 4" key="1">
    <citation type="submission" date="2015-11" db="EMBL/GenBank/DDBJ databases">
        <title>Long Read and Single Molecule DNA Sequencing Simplifies Genome Assembly and TAL Effector Gene Analysis of Xanthomonas translucens.</title>
        <authorList>
            <person name="Peng Z."/>
            <person name="Hu Y."/>
            <person name="Xie J."/>
            <person name="Potnis N."/>
            <person name="Akhunova A."/>
            <person name="Jones J."/>
            <person name="Liu Z."/>
            <person name="White F."/>
            <person name="Liu S."/>
        </authorList>
    </citation>
    <scope>NUCLEOTIDE SEQUENCE [LARGE SCALE GENOMIC DNA]</scope>
    <source>
        <strain evidence="3 4">B1</strain>
    </source>
</reference>
<keyword evidence="1" id="KW-0732">Signal</keyword>
<dbReference type="Proteomes" id="UP000055854">
    <property type="component" value="Unassembled WGS sequence"/>
</dbReference>
<dbReference type="EMBL" id="LNTA01000070">
    <property type="protein sequence ID" value="KWV15127.1"/>
    <property type="molecule type" value="Genomic_DNA"/>
</dbReference>